<proteinExistence type="predicted"/>
<feature type="domain" description="GFO/IDH/MocA-like oxidoreductase" evidence="2">
    <location>
        <begin position="138"/>
        <end position="257"/>
    </location>
</feature>
<reference evidence="3 4" key="1">
    <citation type="submission" date="2019-02" db="EMBL/GenBank/DDBJ databases">
        <title>Deep-cultivation of Planctomycetes and their phenomic and genomic characterization uncovers novel biology.</title>
        <authorList>
            <person name="Wiegand S."/>
            <person name="Jogler M."/>
            <person name="Boedeker C."/>
            <person name="Pinto D."/>
            <person name="Vollmers J."/>
            <person name="Rivas-Marin E."/>
            <person name="Kohn T."/>
            <person name="Peeters S.H."/>
            <person name="Heuer A."/>
            <person name="Rast P."/>
            <person name="Oberbeckmann S."/>
            <person name="Bunk B."/>
            <person name="Jeske O."/>
            <person name="Meyerdierks A."/>
            <person name="Storesund J.E."/>
            <person name="Kallscheuer N."/>
            <person name="Luecker S."/>
            <person name="Lage O.M."/>
            <person name="Pohl T."/>
            <person name="Merkel B.J."/>
            <person name="Hornburger P."/>
            <person name="Mueller R.-W."/>
            <person name="Bruemmer F."/>
            <person name="Labrenz M."/>
            <person name="Spormann A.M."/>
            <person name="Op den Camp H."/>
            <person name="Overmann J."/>
            <person name="Amann R."/>
            <person name="Jetten M.S.M."/>
            <person name="Mascher T."/>
            <person name="Medema M.H."/>
            <person name="Devos D.P."/>
            <person name="Kaster A.-K."/>
            <person name="Ovreas L."/>
            <person name="Rohde M."/>
            <person name="Galperin M.Y."/>
            <person name="Jogler C."/>
        </authorList>
    </citation>
    <scope>NUCLEOTIDE SEQUENCE [LARGE SCALE GENOMIC DNA]</scope>
    <source>
        <strain evidence="3 4">KS4</strain>
    </source>
</reference>
<dbReference type="SUPFAM" id="SSF55347">
    <property type="entry name" value="Glyceraldehyde-3-phosphate dehydrogenase-like, C-terminal domain"/>
    <property type="match status" value="1"/>
</dbReference>
<dbReference type="InterPro" id="IPR000683">
    <property type="entry name" value="Gfo/Idh/MocA-like_OxRdtase_N"/>
</dbReference>
<dbReference type="KEGG" id="pcor:KS4_16760"/>
<dbReference type="Pfam" id="PF22725">
    <property type="entry name" value="GFO_IDH_MocA_C3"/>
    <property type="match status" value="1"/>
</dbReference>
<dbReference type="OrthoDB" id="9783105at2"/>
<dbReference type="EMBL" id="CP036425">
    <property type="protein sequence ID" value="QDU33624.1"/>
    <property type="molecule type" value="Genomic_DNA"/>
</dbReference>
<dbReference type="AlphaFoldDB" id="A0A517YTR0"/>
<dbReference type="RefSeq" id="WP_145076812.1">
    <property type="nucleotide sequence ID" value="NZ_CP036425.1"/>
</dbReference>
<dbReference type="SUPFAM" id="SSF51735">
    <property type="entry name" value="NAD(P)-binding Rossmann-fold domains"/>
    <property type="match status" value="1"/>
</dbReference>
<dbReference type="EC" id="1.-.-.-" evidence="3"/>
<evidence type="ECO:0000313" key="4">
    <source>
        <dbReference type="Proteomes" id="UP000317369"/>
    </source>
</evidence>
<keyword evidence="4" id="KW-1185">Reference proteome</keyword>
<dbReference type="Pfam" id="PF01408">
    <property type="entry name" value="GFO_IDH_MocA"/>
    <property type="match status" value="1"/>
</dbReference>
<protein>
    <submittedName>
        <fullName evidence="3">4,5-dihydroxyphthalate dehydrogenase</fullName>
        <ecNumber evidence="3">1.-.-.-</ecNumber>
    </submittedName>
</protein>
<dbReference type="Gene3D" id="3.40.50.720">
    <property type="entry name" value="NAD(P)-binding Rossmann-like Domain"/>
    <property type="match status" value="1"/>
</dbReference>
<dbReference type="Gene3D" id="3.30.360.10">
    <property type="entry name" value="Dihydrodipicolinate Reductase, domain 2"/>
    <property type="match status" value="1"/>
</dbReference>
<sequence>MKQTSICLIGAGGIAAAHIDAANFLSSSVKITAIADPNLEVAQKLATNLDAKAYTNFEEVLADSAIASTIDAVIICTPPSVRLPIVEAAIKNKMHVLMEKPIASTLEDAEKLTQLAAQNPQITCAIAYCHRFESGITHIKKLVESGDFGRLVRVENTFAAPAPQMKDHWMSDPKVSGGGSLIDTACHSLDMFQYLAGTPELVGAVLFNGWEGRGESNATVLVAATDKSELPVAGTINSGWNEAMRFQVNVVTEKASFAYDYCKPNIVSKQTAGVEGIEEINLGDQPGRFGGQLKAFVEKITNGTESDLATFADGLNVANVIADAQGHTQCECCS</sequence>
<dbReference type="InterPro" id="IPR055170">
    <property type="entry name" value="GFO_IDH_MocA-like_dom"/>
</dbReference>
<name>A0A517YTR0_9BACT</name>
<dbReference type="PANTHER" id="PTHR43377:SF1">
    <property type="entry name" value="BILIVERDIN REDUCTASE A"/>
    <property type="match status" value="1"/>
</dbReference>
<organism evidence="3 4">
    <name type="scientific">Poriferisphaera corsica</name>
    <dbReference type="NCBI Taxonomy" id="2528020"/>
    <lineage>
        <taxon>Bacteria</taxon>
        <taxon>Pseudomonadati</taxon>
        <taxon>Planctomycetota</taxon>
        <taxon>Phycisphaerae</taxon>
        <taxon>Phycisphaerales</taxon>
        <taxon>Phycisphaeraceae</taxon>
        <taxon>Poriferisphaera</taxon>
    </lineage>
</organism>
<dbReference type="InterPro" id="IPR036291">
    <property type="entry name" value="NAD(P)-bd_dom_sf"/>
</dbReference>
<keyword evidence="3" id="KW-0560">Oxidoreductase</keyword>
<feature type="domain" description="Gfo/Idh/MocA-like oxidoreductase N-terminal" evidence="1">
    <location>
        <begin position="6"/>
        <end position="122"/>
    </location>
</feature>
<accession>A0A517YTR0</accession>
<evidence type="ECO:0000259" key="1">
    <source>
        <dbReference type="Pfam" id="PF01408"/>
    </source>
</evidence>
<dbReference type="GO" id="GO:0016491">
    <property type="term" value="F:oxidoreductase activity"/>
    <property type="evidence" value="ECO:0007669"/>
    <property type="project" value="UniProtKB-KW"/>
</dbReference>
<dbReference type="GO" id="GO:0000166">
    <property type="term" value="F:nucleotide binding"/>
    <property type="evidence" value="ECO:0007669"/>
    <property type="project" value="InterPro"/>
</dbReference>
<dbReference type="PANTHER" id="PTHR43377">
    <property type="entry name" value="BILIVERDIN REDUCTASE A"/>
    <property type="match status" value="1"/>
</dbReference>
<dbReference type="Proteomes" id="UP000317369">
    <property type="component" value="Chromosome"/>
</dbReference>
<evidence type="ECO:0000313" key="3">
    <source>
        <dbReference type="EMBL" id="QDU33624.1"/>
    </source>
</evidence>
<gene>
    <name evidence="3" type="primary">pht4_1</name>
    <name evidence="3" type="ORF">KS4_16760</name>
</gene>
<dbReference type="InterPro" id="IPR051450">
    <property type="entry name" value="Gfo/Idh/MocA_Oxidoreductases"/>
</dbReference>
<evidence type="ECO:0000259" key="2">
    <source>
        <dbReference type="Pfam" id="PF22725"/>
    </source>
</evidence>